<comment type="caution">
    <text evidence="16">The sequence shown here is derived from an EMBL/GenBank/DDBJ whole genome shotgun (WGS) entry which is preliminary data.</text>
</comment>
<dbReference type="InterPro" id="IPR015931">
    <property type="entry name" value="Acnase/IPM_dHydase_lsu_aba_1/3"/>
</dbReference>
<keyword evidence="7" id="KW-0432">Leucine biosynthesis</keyword>
<dbReference type="GO" id="GO:0009098">
    <property type="term" value="P:L-leucine biosynthetic process"/>
    <property type="evidence" value="ECO:0007669"/>
    <property type="project" value="UniProtKB-KW"/>
</dbReference>
<name>A0A7C5QN93_9PROT</name>
<evidence type="ECO:0000259" key="15">
    <source>
        <dbReference type="Pfam" id="PF00330"/>
    </source>
</evidence>
<dbReference type="SUPFAM" id="SSF53732">
    <property type="entry name" value="Aconitase iron-sulfur domain"/>
    <property type="match status" value="1"/>
</dbReference>
<evidence type="ECO:0000256" key="8">
    <source>
        <dbReference type="ARBA" id="ARBA00022485"/>
    </source>
</evidence>
<comment type="subunit">
    <text evidence="5">Heterodimer of LeuC and LeuD.</text>
</comment>
<evidence type="ECO:0000256" key="14">
    <source>
        <dbReference type="ARBA" id="ARBA00023304"/>
    </source>
</evidence>
<evidence type="ECO:0000256" key="5">
    <source>
        <dbReference type="ARBA" id="ARBA00011271"/>
    </source>
</evidence>
<dbReference type="GO" id="GO:0003861">
    <property type="term" value="F:3-isopropylmalate dehydratase activity"/>
    <property type="evidence" value="ECO:0007669"/>
    <property type="project" value="UniProtKB-EC"/>
</dbReference>
<keyword evidence="10" id="KW-0479">Metal-binding</keyword>
<evidence type="ECO:0000256" key="9">
    <source>
        <dbReference type="ARBA" id="ARBA00022605"/>
    </source>
</evidence>
<evidence type="ECO:0000256" key="6">
    <source>
        <dbReference type="ARBA" id="ARBA00011998"/>
    </source>
</evidence>
<comment type="catalytic activity">
    <reaction evidence="1">
        <text>(2R,3S)-3-isopropylmalate = (2S)-2-isopropylmalate</text>
        <dbReference type="Rhea" id="RHEA:32287"/>
        <dbReference type="ChEBI" id="CHEBI:1178"/>
        <dbReference type="ChEBI" id="CHEBI:35121"/>
        <dbReference type="EC" id="4.2.1.33"/>
    </reaction>
</comment>
<keyword evidence="14" id="KW-0100">Branched-chain amino acid biosynthesis</keyword>
<comment type="cofactor">
    <cofactor evidence="2">
        <name>[4Fe-4S] cluster</name>
        <dbReference type="ChEBI" id="CHEBI:49883"/>
    </cofactor>
</comment>
<dbReference type="PANTHER" id="PTHR43822:SF9">
    <property type="entry name" value="3-ISOPROPYLMALATE DEHYDRATASE"/>
    <property type="match status" value="1"/>
</dbReference>
<evidence type="ECO:0000256" key="3">
    <source>
        <dbReference type="ARBA" id="ARBA00002695"/>
    </source>
</evidence>
<keyword evidence="13" id="KW-0456">Lyase</keyword>
<dbReference type="InterPro" id="IPR036008">
    <property type="entry name" value="Aconitase_4Fe-4S_dom"/>
</dbReference>
<dbReference type="InterPro" id="IPR050067">
    <property type="entry name" value="IPM_dehydratase_rel_enz"/>
</dbReference>
<keyword evidence="12" id="KW-0411">Iron-sulfur</keyword>
<dbReference type="Gene3D" id="3.30.499.10">
    <property type="entry name" value="Aconitase, domain 3"/>
    <property type="match status" value="1"/>
</dbReference>
<dbReference type="Pfam" id="PF00330">
    <property type="entry name" value="Aconitase"/>
    <property type="match status" value="1"/>
</dbReference>
<evidence type="ECO:0000256" key="2">
    <source>
        <dbReference type="ARBA" id="ARBA00001966"/>
    </source>
</evidence>
<feature type="non-terminal residue" evidence="16">
    <location>
        <position position="318"/>
    </location>
</feature>
<reference evidence="16" key="1">
    <citation type="journal article" date="2020" name="mSystems">
        <title>Genome- and Community-Level Interaction Insights into Carbon Utilization and Element Cycling Functions of Hydrothermarchaeota in Hydrothermal Sediment.</title>
        <authorList>
            <person name="Zhou Z."/>
            <person name="Liu Y."/>
            <person name="Xu W."/>
            <person name="Pan J."/>
            <person name="Luo Z.H."/>
            <person name="Li M."/>
        </authorList>
    </citation>
    <scope>NUCLEOTIDE SEQUENCE [LARGE SCALE GENOMIC DNA]</scope>
    <source>
        <strain evidence="16">HyVt-485</strain>
    </source>
</reference>
<sequence length="318" mass="34789">MAQTLFDKLWQQHHVKTLPSGEDLVAIDRVFLHERTGSIALSSLAETGYAPLRPHHVFCTMDHIVSMDNRRGDIDARMPGGQVFIKATRKYAQAAGIHLIDVLDHEQGIVHVIAPELGIAQPGLSIVCPDSHTCSLGALGALAWGIGSTDAEHAMVTGVLRLQKPRQMRIRIDGQLAPEVTAKDVILHIISQLGAGGGHRCAIEFCGTTVSDMDIESRLTLCNMAVEMAAFSALIAPDEKTYNYLKGRRFAPPDDDFAMAKEHWQTLASDATAQFDFEYHFKASNIRPMVSYGTSPEHALAIDGQVPDTNLSKDERKA</sequence>
<comment type="pathway">
    <text evidence="4">Amino-acid biosynthesis; L-leucine biosynthesis; L-leucine from 3-methyl-2-oxobutanoate: step 2/4.</text>
</comment>
<evidence type="ECO:0000256" key="10">
    <source>
        <dbReference type="ARBA" id="ARBA00022723"/>
    </source>
</evidence>
<evidence type="ECO:0000256" key="13">
    <source>
        <dbReference type="ARBA" id="ARBA00023239"/>
    </source>
</evidence>
<comment type="function">
    <text evidence="3">Catalyzes the isomerization between 2-isopropylmalate and 3-isopropylmalate, via the formation of 2-isopropylmaleate.</text>
</comment>
<dbReference type="PRINTS" id="PR00415">
    <property type="entry name" value="ACONITASE"/>
</dbReference>
<keyword evidence="8" id="KW-0004">4Fe-4S</keyword>
<accession>A0A7C5QN93</accession>
<evidence type="ECO:0000256" key="1">
    <source>
        <dbReference type="ARBA" id="ARBA00000491"/>
    </source>
</evidence>
<dbReference type="InterPro" id="IPR001030">
    <property type="entry name" value="Acoase/IPM_deHydtase_lsu_aba"/>
</dbReference>
<evidence type="ECO:0000256" key="11">
    <source>
        <dbReference type="ARBA" id="ARBA00023004"/>
    </source>
</evidence>
<keyword evidence="11" id="KW-0408">Iron</keyword>
<dbReference type="PANTHER" id="PTHR43822">
    <property type="entry name" value="HOMOACONITASE, MITOCHONDRIAL-RELATED"/>
    <property type="match status" value="1"/>
</dbReference>
<gene>
    <name evidence="16" type="ORF">ENJ42_00555</name>
</gene>
<dbReference type="AlphaFoldDB" id="A0A7C5QN93"/>
<organism evidence="16">
    <name type="scientific">Hellea balneolensis</name>
    <dbReference type="NCBI Taxonomy" id="287478"/>
    <lineage>
        <taxon>Bacteria</taxon>
        <taxon>Pseudomonadati</taxon>
        <taxon>Pseudomonadota</taxon>
        <taxon>Alphaproteobacteria</taxon>
        <taxon>Maricaulales</taxon>
        <taxon>Robiginitomaculaceae</taxon>
        <taxon>Hellea</taxon>
    </lineage>
</organism>
<protein>
    <recommendedName>
        <fullName evidence="6">3-isopropylmalate dehydratase</fullName>
        <ecNumber evidence="6">4.2.1.33</ecNumber>
    </recommendedName>
</protein>
<dbReference type="Proteomes" id="UP000885830">
    <property type="component" value="Unassembled WGS sequence"/>
</dbReference>
<evidence type="ECO:0000256" key="7">
    <source>
        <dbReference type="ARBA" id="ARBA00022430"/>
    </source>
</evidence>
<feature type="domain" description="Aconitase/3-isopropylmalate dehydratase large subunit alpha/beta/alpha" evidence="15">
    <location>
        <begin position="7"/>
        <end position="315"/>
    </location>
</feature>
<dbReference type="GO" id="GO:0051539">
    <property type="term" value="F:4 iron, 4 sulfur cluster binding"/>
    <property type="evidence" value="ECO:0007669"/>
    <property type="project" value="UniProtKB-KW"/>
</dbReference>
<evidence type="ECO:0000313" key="16">
    <source>
        <dbReference type="EMBL" id="HHL42081.1"/>
    </source>
</evidence>
<proteinExistence type="predicted"/>
<dbReference type="EC" id="4.2.1.33" evidence="6"/>
<evidence type="ECO:0000256" key="4">
    <source>
        <dbReference type="ARBA" id="ARBA00004729"/>
    </source>
</evidence>
<dbReference type="GO" id="GO:0046872">
    <property type="term" value="F:metal ion binding"/>
    <property type="evidence" value="ECO:0007669"/>
    <property type="project" value="UniProtKB-KW"/>
</dbReference>
<keyword evidence="9" id="KW-0028">Amino-acid biosynthesis</keyword>
<dbReference type="EMBL" id="DRMJ01000026">
    <property type="protein sequence ID" value="HHL42081.1"/>
    <property type="molecule type" value="Genomic_DNA"/>
</dbReference>
<evidence type="ECO:0000256" key="12">
    <source>
        <dbReference type="ARBA" id="ARBA00023014"/>
    </source>
</evidence>